<evidence type="ECO:0000256" key="1">
    <source>
        <dbReference type="ARBA" id="ARBA00022679"/>
    </source>
</evidence>
<dbReference type="InterPro" id="IPR000182">
    <property type="entry name" value="GNAT_dom"/>
</dbReference>
<dbReference type="Pfam" id="PF13420">
    <property type="entry name" value="Acetyltransf_4"/>
    <property type="match status" value="1"/>
</dbReference>
<dbReference type="AlphaFoldDB" id="A0A2U3MU10"/>
<evidence type="ECO:0000313" key="4">
    <source>
        <dbReference type="EMBL" id="SPL68940.1"/>
    </source>
</evidence>
<dbReference type="Gene3D" id="3.40.630.30">
    <property type="match status" value="1"/>
</dbReference>
<organism evidence="4 5">
    <name type="scientific">Acinetobacter stercoris</name>
    <dbReference type="NCBI Taxonomy" id="2126983"/>
    <lineage>
        <taxon>Bacteria</taxon>
        <taxon>Pseudomonadati</taxon>
        <taxon>Pseudomonadota</taxon>
        <taxon>Gammaproteobacteria</taxon>
        <taxon>Moraxellales</taxon>
        <taxon>Moraxellaceae</taxon>
        <taxon>Acinetobacter</taxon>
    </lineage>
</organism>
<dbReference type="FunCoup" id="A0A2U3MU10">
    <property type="interactions" value="39"/>
</dbReference>
<keyword evidence="5" id="KW-1185">Reference proteome</keyword>
<protein>
    <submittedName>
        <fullName evidence="4">N-acyltransferase YncA</fullName>
        <ecNumber evidence="4">2.3.1.-</ecNumber>
    </submittedName>
</protein>
<proteinExistence type="predicted"/>
<dbReference type="EMBL" id="OOGT01000003">
    <property type="protein sequence ID" value="SPL68940.1"/>
    <property type="molecule type" value="Genomic_DNA"/>
</dbReference>
<sequence>MSFQIRLAIKDDLKQILDIYNAEISNGTATWNNEALSLERYTRWYEELLKARFPLFVAVEIETQSIAGYADYSSFRSIAGFAQTVEHSVFVHPDFSRQGLGKKLIQTLINHARQNNIHVMVAAIDHDNIASIRLHEKFGFKQTGYMPEVGQKFGKWRDLVLMQLSFSENKPNLES</sequence>
<evidence type="ECO:0000259" key="3">
    <source>
        <dbReference type="PROSITE" id="PS51186"/>
    </source>
</evidence>
<dbReference type="InParanoid" id="A0A2U3MU10"/>
<name>A0A2U3MU10_9GAMM</name>
<dbReference type="GO" id="GO:0016747">
    <property type="term" value="F:acyltransferase activity, transferring groups other than amino-acyl groups"/>
    <property type="evidence" value="ECO:0007669"/>
    <property type="project" value="InterPro"/>
</dbReference>
<evidence type="ECO:0000256" key="2">
    <source>
        <dbReference type="ARBA" id="ARBA00023315"/>
    </source>
</evidence>
<reference evidence="5" key="1">
    <citation type="submission" date="2018-03" db="EMBL/GenBank/DDBJ databases">
        <authorList>
            <person name="Blom J."/>
        </authorList>
    </citation>
    <scope>NUCLEOTIDE SEQUENCE [LARGE SCALE GENOMIC DNA]</scope>
    <source>
        <strain evidence="5">KPC-SM-21</strain>
    </source>
</reference>
<dbReference type="PANTHER" id="PTHR43072">
    <property type="entry name" value="N-ACETYLTRANSFERASE"/>
    <property type="match status" value="1"/>
</dbReference>
<evidence type="ECO:0000313" key="5">
    <source>
        <dbReference type="Proteomes" id="UP000245974"/>
    </source>
</evidence>
<dbReference type="SUPFAM" id="SSF55729">
    <property type="entry name" value="Acyl-CoA N-acyltransferases (Nat)"/>
    <property type="match status" value="1"/>
</dbReference>
<dbReference type="PANTHER" id="PTHR43072:SF23">
    <property type="entry name" value="UPF0039 PROTEIN C11D3.02C"/>
    <property type="match status" value="1"/>
</dbReference>
<accession>A0A2U3MU10</accession>
<keyword evidence="1 4" id="KW-0808">Transferase</keyword>
<dbReference type="EC" id="2.3.1.-" evidence="4"/>
<dbReference type="InterPro" id="IPR016181">
    <property type="entry name" value="Acyl_CoA_acyltransferase"/>
</dbReference>
<dbReference type="OrthoDB" id="5459937at2"/>
<feature type="domain" description="N-acetyltransferase" evidence="3">
    <location>
        <begin position="3"/>
        <end position="167"/>
    </location>
</feature>
<gene>
    <name evidence="4" type="primary">yncA</name>
    <name evidence="4" type="ORF">KPC_0118</name>
</gene>
<dbReference type="RefSeq" id="WP_121972515.1">
    <property type="nucleotide sequence ID" value="NZ_OOGT01000003.1"/>
</dbReference>
<dbReference type="PROSITE" id="PS51186">
    <property type="entry name" value="GNAT"/>
    <property type="match status" value="1"/>
</dbReference>
<keyword evidence="2 4" id="KW-0012">Acyltransferase</keyword>
<dbReference type="CDD" id="cd04301">
    <property type="entry name" value="NAT_SF"/>
    <property type="match status" value="1"/>
</dbReference>
<dbReference type="Proteomes" id="UP000245974">
    <property type="component" value="Unassembled WGS sequence"/>
</dbReference>